<evidence type="ECO:0000313" key="2">
    <source>
        <dbReference type="Proteomes" id="UP000724584"/>
    </source>
</evidence>
<evidence type="ECO:0000313" key="1">
    <source>
        <dbReference type="EMBL" id="KAH6613310.1"/>
    </source>
</evidence>
<proteinExistence type="predicted"/>
<gene>
    <name evidence="1" type="ORF">F5144DRAFT_587275</name>
</gene>
<dbReference type="EMBL" id="JAGIZQ010000008">
    <property type="protein sequence ID" value="KAH6613310.1"/>
    <property type="molecule type" value="Genomic_DNA"/>
</dbReference>
<organism evidence="1 2">
    <name type="scientific">Chaetomium tenue</name>
    <dbReference type="NCBI Taxonomy" id="1854479"/>
    <lineage>
        <taxon>Eukaryota</taxon>
        <taxon>Fungi</taxon>
        <taxon>Dikarya</taxon>
        <taxon>Ascomycota</taxon>
        <taxon>Pezizomycotina</taxon>
        <taxon>Sordariomycetes</taxon>
        <taxon>Sordariomycetidae</taxon>
        <taxon>Sordariales</taxon>
        <taxon>Chaetomiaceae</taxon>
        <taxon>Chaetomium</taxon>
    </lineage>
</organism>
<dbReference type="Proteomes" id="UP000724584">
    <property type="component" value="Unassembled WGS sequence"/>
</dbReference>
<name>A0ACB7NTT8_9PEZI</name>
<keyword evidence="2" id="KW-1185">Reference proteome</keyword>
<sequence>MCVLGMCCVCVCLSVWGSFRWPGIEQVKALSSVTLQRPEQKKFNSSAKGDRVSESCGWCRGVLMAGDQVVDAHPQPSIAELHFRAKTEADGWPGEQNNSRS</sequence>
<comment type="caution">
    <text evidence="1">The sequence shown here is derived from an EMBL/GenBank/DDBJ whole genome shotgun (WGS) entry which is preliminary data.</text>
</comment>
<protein>
    <submittedName>
        <fullName evidence="1">Uncharacterized protein</fullName>
    </submittedName>
</protein>
<reference evidence="1 2" key="1">
    <citation type="journal article" date="2021" name="Nat. Commun.">
        <title>Genetic determinants of endophytism in the Arabidopsis root mycobiome.</title>
        <authorList>
            <person name="Mesny F."/>
            <person name="Miyauchi S."/>
            <person name="Thiergart T."/>
            <person name="Pickel B."/>
            <person name="Atanasova L."/>
            <person name="Karlsson M."/>
            <person name="Huettel B."/>
            <person name="Barry K.W."/>
            <person name="Haridas S."/>
            <person name="Chen C."/>
            <person name="Bauer D."/>
            <person name="Andreopoulos W."/>
            <person name="Pangilinan J."/>
            <person name="LaButti K."/>
            <person name="Riley R."/>
            <person name="Lipzen A."/>
            <person name="Clum A."/>
            <person name="Drula E."/>
            <person name="Henrissat B."/>
            <person name="Kohler A."/>
            <person name="Grigoriev I.V."/>
            <person name="Martin F.M."/>
            <person name="Hacquard S."/>
        </authorList>
    </citation>
    <scope>NUCLEOTIDE SEQUENCE [LARGE SCALE GENOMIC DNA]</scope>
    <source>
        <strain evidence="1 2">MPI-SDFR-AT-0079</strain>
    </source>
</reference>
<accession>A0ACB7NTT8</accession>